<evidence type="ECO:0000313" key="2">
    <source>
        <dbReference type="EMBL" id="MZP30424.1"/>
    </source>
</evidence>
<feature type="region of interest" description="Disordered" evidence="1">
    <location>
        <begin position="41"/>
        <end position="61"/>
    </location>
</feature>
<organism evidence="2 3">
    <name type="scientific">Heliomicrobium undosum</name>
    <dbReference type="NCBI Taxonomy" id="121734"/>
    <lineage>
        <taxon>Bacteria</taxon>
        <taxon>Bacillati</taxon>
        <taxon>Bacillota</taxon>
        <taxon>Clostridia</taxon>
        <taxon>Eubacteriales</taxon>
        <taxon>Heliobacteriaceae</taxon>
        <taxon>Heliomicrobium</taxon>
    </lineage>
</organism>
<evidence type="ECO:0000313" key="3">
    <source>
        <dbReference type="Proteomes" id="UP000463470"/>
    </source>
</evidence>
<dbReference type="RefSeq" id="WP_161258945.1">
    <property type="nucleotide sequence ID" value="NZ_WXEY01000013.1"/>
</dbReference>
<protein>
    <submittedName>
        <fullName evidence="2">Uncharacterized protein</fullName>
    </submittedName>
</protein>
<sequence>MCGEWNLPERNVKKGAPGEQASAAGRLQSGCGIIGNCDGIEKPGLQKEGQPAGEGDGKAAR</sequence>
<evidence type="ECO:0000256" key="1">
    <source>
        <dbReference type="SAM" id="MobiDB-lite"/>
    </source>
</evidence>
<gene>
    <name evidence="2" type="ORF">GTO91_11940</name>
</gene>
<feature type="region of interest" description="Disordered" evidence="1">
    <location>
        <begin position="1"/>
        <end position="23"/>
    </location>
</feature>
<dbReference type="EMBL" id="WXEY01000013">
    <property type="protein sequence ID" value="MZP30424.1"/>
    <property type="molecule type" value="Genomic_DNA"/>
</dbReference>
<accession>A0A845L6G5</accession>
<dbReference type="Proteomes" id="UP000463470">
    <property type="component" value="Unassembled WGS sequence"/>
</dbReference>
<reference evidence="2 3" key="1">
    <citation type="submission" date="2020-01" db="EMBL/GenBank/DDBJ databases">
        <title>Whole-genome sequence of Heliobacterium undosum DSM 13378.</title>
        <authorList>
            <person name="Kyndt J.A."/>
            <person name="Meyer T.E."/>
        </authorList>
    </citation>
    <scope>NUCLEOTIDE SEQUENCE [LARGE SCALE GENOMIC DNA]</scope>
    <source>
        <strain evidence="2 3">DSM 13378</strain>
    </source>
</reference>
<dbReference type="AlphaFoldDB" id="A0A845L6G5"/>
<comment type="caution">
    <text evidence="2">The sequence shown here is derived from an EMBL/GenBank/DDBJ whole genome shotgun (WGS) entry which is preliminary data.</text>
</comment>
<name>A0A845L6G5_9FIRM</name>
<keyword evidence="3" id="KW-1185">Reference proteome</keyword>
<proteinExistence type="predicted"/>